<dbReference type="OrthoDB" id="5951731at2759"/>
<reference evidence="3" key="1">
    <citation type="journal article" date="2020" name="Fungal Divers.">
        <title>Resolving the Mortierellaceae phylogeny through synthesis of multi-gene phylogenetics and phylogenomics.</title>
        <authorList>
            <person name="Vandepol N."/>
            <person name="Liber J."/>
            <person name="Desiro A."/>
            <person name="Na H."/>
            <person name="Kennedy M."/>
            <person name="Barry K."/>
            <person name="Grigoriev I.V."/>
            <person name="Miller A.N."/>
            <person name="O'Donnell K."/>
            <person name="Stajich J.E."/>
            <person name="Bonito G."/>
        </authorList>
    </citation>
    <scope>NUCLEOTIDE SEQUENCE</scope>
    <source>
        <strain evidence="3">REB-010B</strain>
    </source>
</reference>
<dbReference type="AlphaFoldDB" id="A0A9P6UUT5"/>
<evidence type="ECO:0000313" key="4">
    <source>
        <dbReference type="Proteomes" id="UP000738325"/>
    </source>
</evidence>
<dbReference type="Proteomes" id="UP000738325">
    <property type="component" value="Unassembled WGS sequence"/>
</dbReference>
<gene>
    <name evidence="3" type="ORF">BGZ99_004378</name>
</gene>
<keyword evidence="2" id="KW-0472">Membrane</keyword>
<evidence type="ECO:0000313" key="3">
    <source>
        <dbReference type="EMBL" id="KAG0320659.1"/>
    </source>
</evidence>
<feature type="transmembrane region" description="Helical" evidence="2">
    <location>
        <begin position="37"/>
        <end position="59"/>
    </location>
</feature>
<sequence length="395" mass="42994">MREGYVKLPDELYRPQNNRSNRISGKLAKPFYKDFKVLAIGGGCIVASLFFCFLSICCLRRRKEILMKDSKQEESYSMSEILDANHNRRSNMRIGLDPNESGLVDILPPSYDSKKRIQQDRLNGPYASDSLMTDREMALDLESDPSCRLGQSASTWQAAVQNPTDSTWTGAKSLGGSLQRSTSTHMVYVPPPLPPVTLSSPIKYGTPSPYASDAMIVFPPDSPPPPPLSSANLSVNDSLAMGTRADADDQDDDEPSVLHLDDTLTVDRYIKSNNLAKDRASVSSFFSTLAIDPEPILSLPAVPPLPECLFASDEYVMPAPVARITPTAGKRGPSKVISSAVSSPASSYVAENQKSEYEGKQEETQLTACFAHDLGFEIVNPSPVTSPRPAGSTPQ</sequence>
<keyword evidence="4" id="KW-1185">Reference proteome</keyword>
<dbReference type="EMBL" id="JAAAIP010000273">
    <property type="protein sequence ID" value="KAG0320659.1"/>
    <property type="molecule type" value="Genomic_DNA"/>
</dbReference>
<feature type="compositionally biased region" description="Low complexity" evidence="1">
    <location>
        <begin position="334"/>
        <end position="350"/>
    </location>
</feature>
<evidence type="ECO:0000256" key="1">
    <source>
        <dbReference type="SAM" id="MobiDB-lite"/>
    </source>
</evidence>
<keyword evidence="2" id="KW-1133">Transmembrane helix</keyword>
<feature type="region of interest" description="Disordered" evidence="1">
    <location>
        <begin position="326"/>
        <end position="361"/>
    </location>
</feature>
<name>A0A9P6UUT5_9FUNG</name>
<evidence type="ECO:0000256" key="2">
    <source>
        <dbReference type="SAM" id="Phobius"/>
    </source>
</evidence>
<organism evidence="3 4">
    <name type="scientific">Dissophora globulifera</name>
    <dbReference type="NCBI Taxonomy" id="979702"/>
    <lineage>
        <taxon>Eukaryota</taxon>
        <taxon>Fungi</taxon>
        <taxon>Fungi incertae sedis</taxon>
        <taxon>Mucoromycota</taxon>
        <taxon>Mortierellomycotina</taxon>
        <taxon>Mortierellomycetes</taxon>
        <taxon>Mortierellales</taxon>
        <taxon>Mortierellaceae</taxon>
        <taxon>Dissophora</taxon>
    </lineage>
</organism>
<comment type="caution">
    <text evidence="3">The sequence shown here is derived from an EMBL/GenBank/DDBJ whole genome shotgun (WGS) entry which is preliminary data.</text>
</comment>
<proteinExistence type="predicted"/>
<accession>A0A9P6UUT5</accession>
<keyword evidence="2" id="KW-0812">Transmembrane</keyword>
<protein>
    <submittedName>
        <fullName evidence="3">Uncharacterized protein</fullName>
    </submittedName>
</protein>